<gene>
    <name evidence="2" type="ORF">FHG66_10210</name>
</gene>
<accession>A0A5C4MWG2</accession>
<keyword evidence="1" id="KW-0732">Signal</keyword>
<protein>
    <recommendedName>
        <fullName evidence="4">Succinate dehydrogenase</fullName>
    </recommendedName>
</protein>
<dbReference type="EMBL" id="VDFU01000009">
    <property type="protein sequence ID" value="TNC49876.1"/>
    <property type="molecule type" value="Genomic_DNA"/>
</dbReference>
<evidence type="ECO:0008006" key="4">
    <source>
        <dbReference type="Google" id="ProtNLM"/>
    </source>
</evidence>
<evidence type="ECO:0000256" key="1">
    <source>
        <dbReference type="SAM" id="SignalP"/>
    </source>
</evidence>
<keyword evidence="3" id="KW-1185">Reference proteome</keyword>
<dbReference type="RefSeq" id="WP_139076652.1">
    <property type="nucleotide sequence ID" value="NZ_VDFU01000009.1"/>
</dbReference>
<dbReference type="AlphaFoldDB" id="A0A5C4MWG2"/>
<proteinExistence type="predicted"/>
<name>A0A5C4MWG2_9RHOB</name>
<sequence>MKLALIVTLGLLATPVLAQTTDDDTRANALITPMLQELAPGYHGQVLAACVVAHATSDEKTTMANAAGPSTEIGAIITAVINRPETVGCVEATLKQ</sequence>
<feature type="chain" id="PRO_5023122824" description="Succinate dehydrogenase" evidence="1">
    <location>
        <begin position="19"/>
        <end position="96"/>
    </location>
</feature>
<comment type="caution">
    <text evidence="2">The sequence shown here is derived from an EMBL/GenBank/DDBJ whole genome shotgun (WGS) entry which is preliminary data.</text>
</comment>
<evidence type="ECO:0000313" key="2">
    <source>
        <dbReference type="EMBL" id="TNC49876.1"/>
    </source>
</evidence>
<dbReference type="OrthoDB" id="7874670at2"/>
<evidence type="ECO:0000313" key="3">
    <source>
        <dbReference type="Proteomes" id="UP000305887"/>
    </source>
</evidence>
<reference evidence="2 3" key="1">
    <citation type="submission" date="2019-06" db="EMBL/GenBank/DDBJ databases">
        <title>YIM 131921 draft genome.</title>
        <authorList>
            <person name="Jiang L."/>
        </authorList>
    </citation>
    <scope>NUCLEOTIDE SEQUENCE [LARGE SCALE GENOMIC DNA]</scope>
    <source>
        <strain evidence="2 3">YIM 131921</strain>
    </source>
</reference>
<organism evidence="2 3">
    <name type="scientific">Rubellimicrobium rubrum</name>
    <dbReference type="NCBI Taxonomy" id="2585369"/>
    <lineage>
        <taxon>Bacteria</taxon>
        <taxon>Pseudomonadati</taxon>
        <taxon>Pseudomonadota</taxon>
        <taxon>Alphaproteobacteria</taxon>
        <taxon>Rhodobacterales</taxon>
        <taxon>Roseobacteraceae</taxon>
        <taxon>Rubellimicrobium</taxon>
    </lineage>
</organism>
<feature type="signal peptide" evidence="1">
    <location>
        <begin position="1"/>
        <end position="18"/>
    </location>
</feature>
<dbReference type="Proteomes" id="UP000305887">
    <property type="component" value="Unassembled WGS sequence"/>
</dbReference>